<protein>
    <submittedName>
        <fullName evidence="1">Uncharacterized protein</fullName>
    </submittedName>
</protein>
<proteinExistence type="predicted"/>
<gene>
    <name evidence="1" type="ORF">ATPR_1864</name>
</gene>
<evidence type="ECO:0000313" key="1">
    <source>
        <dbReference type="EMBL" id="GAA08860.1"/>
    </source>
</evidence>
<dbReference type="AlphaFoldDB" id="F7VER5"/>
<evidence type="ECO:0000313" key="2">
    <source>
        <dbReference type="Proteomes" id="UP000004319"/>
    </source>
</evidence>
<dbReference type="EMBL" id="BABS01000053">
    <property type="protein sequence ID" value="GAA08860.1"/>
    <property type="molecule type" value="Genomic_DNA"/>
</dbReference>
<reference evidence="1 2" key="1">
    <citation type="journal article" date="2011" name="Biochem. Biophys. Res. Commun.">
        <title>Increased number of Arginine-based salt bridges contributes to the thermotolerance of thermotolerant acetic acid bacteria, Acetobacter tropicalis SKU1100.</title>
        <authorList>
            <person name="Matsutani M."/>
            <person name="Hirakawa H."/>
            <person name="Nishikura M."/>
            <person name="Soemphol W."/>
            <person name="Ali I.A.I."/>
            <person name="Yakushi T."/>
            <person name="Matsushita K."/>
        </authorList>
    </citation>
    <scope>NUCLEOTIDE SEQUENCE [LARGE SCALE GENOMIC DNA]</scope>
    <source>
        <strain evidence="1 2">NBRC 101654</strain>
    </source>
</reference>
<accession>F7VER5</accession>
<organism evidence="1 2">
    <name type="scientific">Acetobacter tropicalis NBRC 101654</name>
    <dbReference type="NCBI Taxonomy" id="749388"/>
    <lineage>
        <taxon>Bacteria</taxon>
        <taxon>Pseudomonadati</taxon>
        <taxon>Pseudomonadota</taxon>
        <taxon>Alphaproteobacteria</taxon>
        <taxon>Acetobacterales</taxon>
        <taxon>Acetobacteraceae</taxon>
        <taxon>Acetobacter</taxon>
    </lineage>
</organism>
<dbReference type="PROSITE" id="PS51257">
    <property type="entry name" value="PROKAR_LIPOPROTEIN"/>
    <property type="match status" value="1"/>
</dbReference>
<comment type="caution">
    <text evidence="1">The sequence shown here is derived from an EMBL/GenBank/DDBJ whole genome shotgun (WGS) entry which is preliminary data.</text>
</comment>
<dbReference type="Proteomes" id="UP000004319">
    <property type="component" value="Unassembled WGS sequence"/>
</dbReference>
<sequence>MRRKIQEKPVPGGLFQPFAAGCEVSGRNARATQKHAVSASFSPCASAMKGEPVKGAGAETGCFFRHATALFNQF</sequence>
<name>F7VER5_9PROT</name>